<name>A0ACB0XY03_MELEN</name>
<evidence type="ECO:0000313" key="2">
    <source>
        <dbReference type="Proteomes" id="UP001497535"/>
    </source>
</evidence>
<reference evidence="1" key="1">
    <citation type="submission" date="2023-11" db="EMBL/GenBank/DDBJ databases">
        <authorList>
            <person name="Poullet M."/>
        </authorList>
    </citation>
    <scope>NUCLEOTIDE SEQUENCE</scope>
    <source>
        <strain evidence="1">E1834</strain>
    </source>
</reference>
<evidence type="ECO:0000313" key="1">
    <source>
        <dbReference type="EMBL" id="CAK5022568.1"/>
    </source>
</evidence>
<sequence>MSLTNFIYSLKCPICREFFSEPKQLCCGHTFCTECLESLKQTTLFNNPGFNSKLVFNVKCVLCFELTYFSSSGLKTNYVLKDIIENYRQNIPNNPTTINTNSEVFVDPYPESLTSIAGSISSSLLTGRGEDFVESEENILNFILEFICEGIEGIKYLFFNFPRIFCQQLCFLCVVFMCIEEFKNYEEKEEINCFLLKNNLAISAISRINTNFCKQFIKSKLCEINNYWEIEEIENNCEEYFDLRQQNTKIGCFYLSKINKLIKNSFNFSSENSPEFCIQKCLNSGFSFAGVGFGVNCYCFNYLIDKNEDFVNETLCNFYVCPGMKILFCGGNGTLFVYKTGIKDKQTKILPKFIPFDGKSSLNKIKILFLLQLNGRDYLQIRRLLGMIYSQKHFYFVHVDIRQQFLYSEMLKIQKEFEVKGFFNFKVLRKRFATIWGGTSLLELFLFVINQSIFELEIEWDYIINLSEKDMPLLSLEELEKQLENSSNKSFLSSHGYNTASFLNKQGFNFHFLECERRMWRVAKRNDFPLNLRLDGGSDWLFIHRDLAKYSVSNEDLPANLRLLFTTILLPLESFFHTLSINSKNFCNQIFNQNLRFTNWERKQGCRCSAFKPIVDWCGCSPLAVKNIDVEKKINLKRCQEKNLFFGRKFDSFIDIEPINFLQKQVLRFKEKQLNFNFTQSFWLNIFNYETSNDSPFSSKIELINLISKLFIEKINKNNCLFNRLLNIFIFRLNSTAKFQNIFQIEMKCEEGRGGFEVFEFLIEQITSQQNKKDSQIITEEGIFELIDGIEFGIGFDVKEEVFRIYPAIVDLNLNNLFTLKWKWNLILNKKNNNWTSPNVNLILNGPNDEFLFNEKIKSYDSLNGIQFVDIKFKNILKENPNVNSGNFLNIWEI</sequence>
<gene>
    <name evidence="1" type="ORF">MENTE1834_LOCUS4944</name>
</gene>
<keyword evidence="2" id="KW-1185">Reference proteome</keyword>
<accession>A0ACB0XY03</accession>
<protein>
    <submittedName>
        <fullName evidence="1">Uncharacterized protein</fullName>
    </submittedName>
</protein>
<dbReference type="Proteomes" id="UP001497535">
    <property type="component" value="Unassembled WGS sequence"/>
</dbReference>
<comment type="caution">
    <text evidence="1">The sequence shown here is derived from an EMBL/GenBank/DDBJ whole genome shotgun (WGS) entry which is preliminary data.</text>
</comment>
<organism evidence="1 2">
    <name type="scientific">Meloidogyne enterolobii</name>
    <name type="common">Root-knot nematode worm</name>
    <name type="synonym">Meloidogyne mayaguensis</name>
    <dbReference type="NCBI Taxonomy" id="390850"/>
    <lineage>
        <taxon>Eukaryota</taxon>
        <taxon>Metazoa</taxon>
        <taxon>Ecdysozoa</taxon>
        <taxon>Nematoda</taxon>
        <taxon>Chromadorea</taxon>
        <taxon>Rhabditida</taxon>
        <taxon>Tylenchina</taxon>
        <taxon>Tylenchomorpha</taxon>
        <taxon>Tylenchoidea</taxon>
        <taxon>Meloidogynidae</taxon>
        <taxon>Meloidogyninae</taxon>
        <taxon>Meloidogyne</taxon>
    </lineage>
</organism>
<dbReference type="EMBL" id="CAVMJV010000004">
    <property type="protein sequence ID" value="CAK5022568.1"/>
    <property type="molecule type" value="Genomic_DNA"/>
</dbReference>
<proteinExistence type="predicted"/>